<sequence>MKDFELLEFAALAANLEIKSRSESNLWVDTPGFGLRVWNPLEDDGDAFRLAVKLGMFNSVDFYLRFVTPEDSSASCSNTRRAIVKAAAEVGQSLHSSYPEQLLG</sequence>
<name>A0A562PKQ0_9PSED</name>
<comment type="caution">
    <text evidence="1">The sequence shown here is derived from an EMBL/GenBank/DDBJ whole genome shotgun (WGS) entry which is preliminary data.</text>
</comment>
<reference evidence="1 2" key="1">
    <citation type="journal article" date="2015" name="Stand. Genomic Sci.">
        <title>Genomic Encyclopedia of Bacterial and Archaeal Type Strains, Phase III: the genomes of soil and plant-associated and newly described type strains.</title>
        <authorList>
            <person name="Whitman W.B."/>
            <person name="Woyke T."/>
            <person name="Klenk H.P."/>
            <person name="Zhou Y."/>
            <person name="Lilburn T.G."/>
            <person name="Beck B.J."/>
            <person name="De Vos P."/>
            <person name="Vandamme P."/>
            <person name="Eisen J.A."/>
            <person name="Garrity G."/>
            <person name="Hugenholtz P."/>
            <person name="Kyrpides N.C."/>
        </authorList>
    </citation>
    <scope>NUCLEOTIDE SEQUENCE [LARGE SCALE GENOMIC DNA]</scope>
    <source>
        <strain evidence="1 2">CGMCC 1.6858</strain>
    </source>
</reference>
<protein>
    <submittedName>
        <fullName evidence="1">Uncharacterized protein</fullName>
    </submittedName>
</protein>
<evidence type="ECO:0000313" key="2">
    <source>
        <dbReference type="Proteomes" id="UP000316905"/>
    </source>
</evidence>
<keyword evidence="2" id="KW-1185">Reference proteome</keyword>
<dbReference type="Proteomes" id="UP000316905">
    <property type="component" value="Unassembled WGS sequence"/>
</dbReference>
<dbReference type="RefSeq" id="WP_145146086.1">
    <property type="nucleotide sequence ID" value="NZ_VLKY01000043.1"/>
</dbReference>
<dbReference type="AlphaFoldDB" id="A0A562PKQ0"/>
<organism evidence="1 2">
    <name type="scientific">Pseudomonas duriflava</name>
    <dbReference type="NCBI Taxonomy" id="459528"/>
    <lineage>
        <taxon>Bacteria</taxon>
        <taxon>Pseudomonadati</taxon>
        <taxon>Pseudomonadota</taxon>
        <taxon>Gammaproteobacteria</taxon>
        <taxon>Pseudomonadales</taxon>
        <taxon>Pseudomonadaceae</taxon>
        <taxon>Pseudomonas</taxon>
    </lineage>
</organism>
<dbReference type="OrthoDB" id="7005378at2"/>
<accession>A0A562PKQ0</accession>
<proteinExistence type="predicted"/>
<gene>
    <name evidence="1" type="ORF">IQ22_04681</name>
</gene>
<evidence type="ECO:0000313" key="1">
    <source>
        <dbReference type="EMBL" id="TWI45042.1"/>
    </source>
</evidence>
<dbReference type="EMBL" id="VLKY01000043">
    <property type="protein sequence ID" value="TWI45042.1"/>
    <property type="molecule type" value="Genomic_DNA"/>
</dbReference>